<dbReference type="NCBIfam" id="TIGR00067">
    <property type="entry name" value="glut_race"/>
    <property type="match status" value="1"/>
</dbReference>
<dbReference type="EMBL" id="NMUJ01000001">
    <property type="protein sequence ID" value="OYV03606.1"/>
    <property type="molecule type" value="Genomic_DNA"/>
</dbReference>
<dbReference type="InterPro" id="IPR033134">
    <property type="entry name" value="Asp/Glu_racemase_AS_2"/>
</dbReference>
<evidence type="ECO:0000256" key="4">
    <source>
        <dbReference type="ARBA" id="ARBA00022984"/>
    </source>
</evidence>
<comment type="catalytic activity">
    <reaction evidence="1 7">
        <text>L-glutamate = D-glutamate</text>
        <dbReference type="Rhea" id="RHEA:12813"/>
        <dbReference type="ChEBI" id="CHEBI:29985"/>
        <dbReference type="ChEBI" id="CHEBI:29986"/>
        <dbReference type="EC" id="5.1.1.3"/>
    </reaction>
</comment>
<keyword evidence="3 7" id="KW-0133">Cell shape</keyword>
<feature type="binding site" evidence="7">
    <location>
        <begin position="18"/>
        <end position="19"/>
    </location>
    <ligand>
        <name>substrate</name>
    </ligand>
</feature>
<evidence type="ECO:0000256" key="1">
    <source>
        <dbReference type="ARBA" id="ARBA00001602"/>
    </source>
</evidence>
<feature type="binding site" evidence="7">
    <location>
        <begin position="82"/>
        <end position="83"/>
    </location>
    <ligand>
        <name>substrate</name>
    </ligand>
</feature>
<feature type="active site" description="Proton donor/acceptor" evidence="7">
    <location>
        <position position="190"/>
    </location>
</feature>
<feature type="binding site" evidence="7">
    <location>
        <begin position="50"/>
        <end position="51"/>
    </location>
    <ligand>
        <name>substrate</name>
    </ligand>
</feature>
<evidence type="ECO:0000256" key="2">
    <source>
        <dbReference type="ARBA" id="ARBA00013090"/>
    </source>
</evidence>
<dbReference type="InterPro" id="IPR015942">
    <property type="entry name" value="Asp/Glu/hydantoin_racemase"/>
</dbReference>
<comment type="function">
    <text evidence="7">Provides the (R)-glutamate required for cell wall biosynthesis.</text>
</comment>
<dbReference type="GO" id="GO:0071555">
    <property type="term" value="P:cell wall organization"/>
    <property type="evidence" value="ECO:0007669"/>
    <property type="project" value="UniProtKB-KW"/>
</dbReference>
<evidence type="ECO:0000256" key="5">
    <source>
        <dbReference type="ARBA" id="ARBA00023235"/>
    </source>
</evidence>
<proteinExistence type="inferred from homology"/>
<dbReference type="EC" id="5.1.1.3" evidence="2 7"/>
<comment type="pathway">
    <text evidence="7">Cell wall biogenesis; peptidoglycan biosynthesis.</text>
</comment>
<dbReference type="GO" id="GO:0008360">
    <property type="term" value="P:regulation of cell shape"/>
    <property type="evidence" value="ECO:0007669"/>
    <property type="project" value="UniProtKB-KW"/>
</dbReference>
<dbReference type="GO" id="GO:0009252">
    <property type="term" value="P:peptidoglycan biosynthetic process"/>
    <property type="evidence" value="ECO:0007669"/>
    <property type="project" value="UniProtKB-UniRule"/>
</dbReference>
<comment type="similarity">
    <text evidence="7">Belongs to the aspartate/glutamate racemases family.</text>
</comment>
<sequence>MGLRSSSEITSKPIGIFDSGVGGLTVVRAVMRELPNESIVYFGDTARVPYGNKSTATIRRFAAEIVELLIKEGVKLIVIACNTVASNAREYLMDNYSVEFVDVIAPTVEAAIRVTKGKIGVIGTKATIGSGCYMRLIKKLAPGVEVIQKPTPLLVPFIEERHYNHTLDTLLEDYLRELCDAEIDTLLLGCTHYPLIKERIEKLIGDDVVVIDSSHYTAKKVKVVLQQHNMVNETTKPSHKFYFSDIPVDLQELARDFLGIEIEPQLKVLD</sequence>
<evidence type="ECO:0000256" key="7">
    <source>
        <dbReference type="HAMAP-Rule" id="MF_00258"/>
    </source>
</evidence>
<keyword evidence="5 7" id="KW-0413">Isomerase</keyword>
<evidence type="ECO:0000313" key="9">
    <source>
        <dbReference type="Proteomes" id="UP000216312"/>
    </source>
</evidence>
<evidence type="ECO:0000256" key="6">
    <source>
        <dbReference type="ARBA" id="ARBA00023316"/>
    </source>
</evidence>
<name>A0A257LXB8_UNCW3</name>
<dbReference type="PROSITE" id="PS00924">
    <property type="entry name" value="ASP_GLU_RACEMASE_2"/>
    <property type="match status" value="1"/>
</dbReference>
<gene>
    <name evidence="7" type="primary">murI</name>
    <name evidence="8" type="ORF">CGW93_00105</name>
</gene>
<dbReference type="PANTHER" id="PTHR21198:SF2">
    <property type="entry name" value="GLUTAMATE RACEMASE"/>
    <property type="match status" value="1"/>
</dbReference>
<dbReference type="Gene3D" id="3.40.50.1860">
    <property type="match status" value="2"/>
</dbReference>
<dbReference type="GO" id="GO:0008881">
    <property type="term" value="F:glutamate racemase activity"/>
    <property type="evidence" value="ECO:0007669"/>
    <property type="project" value="UniProtKB-UniRule"/>
</dbReference>
<organism evidence="8 9">
    <name type="scientific">candidate division WOR-3 bacterium 4484_18</name>
    <dbReference type="NCBI Taxonomy" id="2020626"/>
    <lineage>
        <taxon>Bacteria</taxon>
        <taxon>Bacteria division WOR-3</taxon>
    </lineage>
</organism>
<dbReference type="Proteomes" id="UP000216312">
    <property type="component" value="Unassembled WGS sequence"/>
</dbReference>
<dbReference type="InterPro" id="IPR001920">
    <property type="entry name" value="Asp/Glu_race"/>
</dbReference>
<dbReference type="FunFam" id="3.40.50.1860:FF:000001">
    <property type="entry name" value="Glutamate racemase"/>
    <property type="match status" value="1"/>
</dbReference>
<evidence type="ECO:0000313" key="8">
    <source>
        <dbReference type="EMBL" id="OYV03606.1"/>
    </source>
</evidence>
<dbReference type="AlphaFoldDB" id="A0A257LXB8"/>
<dbReference type="SUPFAM" id="SSF53681">
    <property type="entry name" value="Aspartate/glutamate racemase"/>
    <property type="match status" value="2"/>
</dbReference>
<reference evidence="9" key="1">
    <citation type="submission" date="2017-07" db="EMBL/GenBank/DDBJ databases">
        <title>Novel pathways for hydrocarbon cycling and metabolic interdependencies in hydrothermal sediment communities.</title>
        <authorList>
            <person name="Dombrowski N."/>
            <person name="Seitz K."/>
            <person name="Teske A."/>
            <person name="Baker B."/>
        </authorList>
    </citation>
    <scope>NUCLEOTIDE SEQUENCE [LARGE SCALE GENOMIC DNA]</scope>
</reference>
<accession>A0A257LXB8</accession>
<dbReference type="Pfam" id="PF01177">
    <property type="entry name" value="Asp_Glu_race"/>
    <property type="match status" value="1"/>
</dbReference>
<comment type="caution">
    <text evidence="8">The sequence shown here is derived from an EMBL/GenBank/DDBJ whole genome shotgun (WGS) entry which is preliminary data.</text>
</comment>
<dbReference type="InterPro" id="IPR004391">
    <property type="entry name" value="Glu_race"/>
</dbReference>
<feature type="active site" description="Proton donor/acceptor" evidence="7">
    <location>
        <position position="81"/>
    </location>
</feature>
<keyword evidence="6 7" id="KW-0961">Cell wall biogenesis/degradation</keyword>
<dbReference type="HAMAP" id="MF_00258">
    <property type="entry name" value="Glu_racemase"/>
    <property type="match status" value="1"/>
</dbReference>
<feature type="binding site" evidence="7">
    <location>
        <begin position="191"/>
        <end position="192"/>
    </location>
    <ligand>
        <name>substrate</name>
    </ligand>
</feature>
<protein>
    <recommendedName>
        <fullName evidence="2 7">Glutamate racemase</fullName>
        <ecNumber evidence="2 7">5.1.1.3</ecNumber>
    </recommendedName>
</protein>
<evidence type="ECO:0000256" key="3">
    <source>
        <dbReference type="ARBA" id="ARBA00022960"/>
    </source>
</evidence>
<dbReference type="PANTHER" id="PTHR21198">
    <property type="entry name" value="GLUTAMATE RACEMASE"/>
    <property type="match status" value="1"/>
</dbReference>
<dbReference type="UniPathway" id="UPA00219"/>
<keyword evidence="4 7" id="KW-0573">Peptidoglycan synthesis</keyword>